<feature type="region of interest" description="Disordered" evidence="3">
    <location>
        <begin position="69"/>
        <end position="122"/>
    </location>
</feature>
<protein>
    <submittedName>
        <fullName evidence="4">Uncharacterized protein</fullName>
    </submittedName>
</protein>
<sequence length="242" mass="26192">MFQGGGLQNLSLRLKRIRDSAVSFGFGAYAFRMSFGTRAYSKPLIPKWRSQKGQDIHFIHGRVHVVPARRRSDGGVREQEEDIGFQSESSEHRSPSTSGSSVRSAESTELADDASSSSSSSADRHFEMSALMTQLPFKRGLSMFFDGKSQSFASLAAVASLEDLAKPPRKRLKPSQSCGGGLDAHRGRILSPRRHCPRAAGAKKAPARTTLSVLAAVPSPRRPPLAAPARPEGVAAKFLFVN</sequence>
<comment type="caution">
    <text evidence="4">The sequence shown here is derived from an EMBL/GenBank/DDBJ whole genome shotgun (WGS) entry which is preliminary data.</text>
</comment>
<dbReference type="GO" id="GO:0005634">
    <property type="term" value="C:nucleus"/>
    <property type="evidence" value="ECO:0007669"/>
    <property type="project" value="UniProtKB-SubCell"/>
</dbReference>
<evidence type="ECO:0000256" key="3">
    <source>
        <dbReference type="SAM" id="MobiDB-lite"/>
    </source>
</evidence>
<dbReference type="Proteomes" id="UP000729402">
    <property type="component" value="Unassembled WGS sequence"/>
</dbReference>
<keyword evidence="2" id="KW-0539">Nucleus</keyword>
<reference evidence="4" key="2">
    <citation type="submission" date="2021-02" db="EMBL/GenBank/DDBJ databases">
        <authorList>
            <person name="Kimball J.A."/>
            <person name="Haas M.W."/>
            <person name="Macchietto M."/>
            <person name="Kono T."/>
            <person name="Duquette J."/>
            <person name="Shao M."/>
        </authorList>
    </citation>
    <scope>NUCLEOTIDE SEQUENCE</scope>
    <source>
        <tissue evidence="4">Fresh leaf tissue</tissue>
    </source>
</reference>
<reference evidence="4" key="1">
    <citation type="journal article" date="2021" name="bioRxiv">
        <title>Whole Genome Assembly and Annotation of Northern Wild Rice, Zizania palustris L., Supports a Whole Genome Duplication in the Zizania Genus.</title>
        <authorList>
            <person name="Haas M."/>
            <person name="Kono T."/>
            <person name="Macchietto M."/>
            <person name="Millas R."/>
            <person name="McGilp L."/>
            <person name="Shao M."/>
            <person name="Duquette J."/>
            <person name="Hirsch C.N."/>
            <person name="Kimball J."/>
        </authorList>
    </citation>
    <scope>NUCLEOTIDE SEQUENCE</scope>
    <source>
        <tissue evidence="4">Fresh leaf tissue</tissue>
    </source>
</reference>
<dbReference type="EMBL" id="JAAALK010000283">
    <property type="protein sequence ID" value="KAG8071886.1"/>
    <property type="molecule type" value="Genomic_DNA"/>
</dbReference>
<dbReference type="PANTHER" id="PTHR33172">
    <property type="entry name" value="OS08G0516900 PROTEIN"/>
    <property type="match status" value="1"/>
</dbReference>
<dbReference type="InterPro" id="IPR051992">
    <property type="entry name" value="OxStress_Response_Reg"/>
</dbReference>
<feature type="region of interest" description="Disordered" evidence="3">
    <location>
        <begin position="168"/>
        <end position="188"/>
    </location>
</feature>
<gene>
    <name evidence="4" type="ORF">GUJ93_ZPchr0006g40648</name>
</gene>
<dbReference type="AlphaFoldDB" id="A0A8J5TCN0"/>
<evidence type="ECO:0000256" key="1">
    <source>
        <dbReference type="ARBA" id="ARBA00004123"/>
    </source>
</evidence>
<evidence type="ECO:0000313" key="4">
    <source>
        <dbReference type="EMBL" id="KAG8071886.1"/>
    </source>
</evidence>
<dbReference type="GO" id="GO:0006950">
    <property type="term" value="P:response to stress"/>
    <property type="evidence" value="ECO:0007669"/>
    <property type="project" value="UniProtKB-ARBA"/>
</dbReference>
<organism evidence="4 5">
    <name type="scientific">Zizania palustris</name>
    <name type="common">Northern wild rice</name>
    <dbReference type="NCBI Taxonomy" id="103762"/>
    <lineage>
        <taxon>Eukaryota</taxon>
        <taxon>Viridiplantae</taxon>
        <taxon>Streptophyta</taxon>
        <taxon>Embryophyta</taxon>
        <taxon>Tracheophyta</taxon>
        <taxon>Spermatophyta</taxon>
        <taxon>Magnoliopsida</taxon>
        <taxon>Liliopsida</taxon>
        <taxon>Poales</taxon>
        <taxon>Poaceae</taxon>
        <taxon>BOP clade</taxon>
        <taxon>Oryzoideae</taxon>
        <taxon>Oryzeae</taxon>
        <taxon>Zizaniinae</taxon>
        <taxon>Zizania</taxon>
    </lineage>
</organism>
<dbReference type="OrthoDB" id="1938584at2759"/>
<comment type="subcellular location">
    <subcellularLocation>
        <location evidence="1">Nucleus</location>
    </subcellularLocation>
</comment>
<name>A0A8J5TCN0_ZIZPA</name>
<dbReference type="PANTHER" id="PTHR33172:SF103">
    <property type="entry name" value="PROTEIN OXIDATIVE STRESS 3"/>
    <property type="match status" value="1"/>
</dbReference>
<evidence type="ECO:0000313" key="5">
    <source>
        <dbReference type="Proteomes" id="UP000729402"/>
    </source>
</evidence>
<keyword evidence="5" id="KW-1185">Reference proteome</keyword>
<proteinExistence type="predicted"/>
<accession>A0A8J5TCN0</accession>
<evidence type="ECO:0000256" key="2">
    <source>
        <dbReference type="ARBA" id="ARBA00023242"/>
    </source>
</evidence>
<feature type="compositionally biased region" description="Low complexity" evidence="3">
    <location>
        <begin position="95"/>
        <end position="104"/>
    </location>
</feature>